<organism evidence="4 5">
    <name type="scientific">Pestalotiopsis fici (strain W106-1 / CGMCC3.15140)</name>
    <dbReference type="NCBI Taxonomy" id="1229662"/>
    <lineage>
        <taxon>Eukaryota</taxon>
        <taxon>Fungi</taxon>
        <taxon>Dikarya</taxon>
        <taxon>Ascomycota</taxon>
        <taxon>Pezizomycotina</taxon>
        <taxon>Sordariomycetes</taxon>
        <taxon>Xylariomycetidae</taxon>
        <taxon>Amphisphaeriales</taxon>
        <taxon>Sporocadaceae</taxon>
        <taxon>Pestalotiopsis</taxon>
    </lineage>
</organism>
<dbReference type="AlphaFoldDB" id="W3XEU0"/>
<feature type="domain" description="Lunapark zinc ribbon" evidence="3">
    <location>
        <begin position="251"/>
        <end position="307"/>
    </location>
</feature>
<comment type="subcellular location">
    <subcellularLocation>
        <location evidence="1">Endoplasmic reticulum membrane</location>
        <topology evidence="1">Multi-pass membrane protein</topology>
    </subcellularLocation>
</comment>
<dbReference type="GO" id="GO:0008270">
    <property type="term" value="F:zinc ion binding"/>
    <property type="evidence" value="ECO:0007669"/>
    <property type="project" value="UniProtKB-KW"/>
</dbReference>
<comment type="similarity">
    <text evidence="1">Belongs to the lunapark family.</text>
</comment>
<dbReference type="eggNOG" id="KOG2846">
    <property type="taxonomic scope" value="Eukaryota"/>
</dbReference>
<dbReference type="GO" id="GO:1903373">
    <property type="term" value="P:positive regulation of endoplasmic reticulum tubular network organization"/>
    <property type="evidence" value="ECO:0007669"/>
    <property type="project" value="UniProtKB-UniRule"/>
</dbReference>
<feature type="region of interest" description="Disordered" evidence="2">
    <location>
        <begin position="323"/>
        <end position="372"/>
    </location>
</feature>
<dbReference type="GO" id="GO:0098826">
    <property type="term" value="C:endoplasmic reticulum tubular network membrane"/>
    <property type="evidence" value="ECO:0007669"/>
    <property type="project" value="UniProtKB-UniRule"/>
</dbReference>
<dbReference type="OMA" id="PKWYDRI"/>
<keyword evidence="1" id="KW-1133">Transmembrane helix</keyword>
<proteinExistence type="inferred from homology"/>
<comment type="caution">
    <text evidence="1">Lacks conserved residue(s) required for the propagation of feature annotation.</text>
</comment>
<keyword evidence="1" id="KW-0472">Membrane</keyword>
<gene>
    <name evidence="4" type="ORF">PFICI_02590</name>
</gene>
<dbReference type="InterPro" id="IPR040115">
    <property type="entry name" value="Lnp"/>
</dbReference>
<dbReference type="PANTHER" id="PTHR22166">
    <property type="entry name" value="ENDOPLASMIC RETICULUM JUNCTION FORMATION PROTEIN LUNAPARK"/>
    <property type="match status" value="1"/>
</dbReference>
<name>W3XEU0_PESFW</name>
<dbReference type="PANTHER" id="PTHR22166:SF12">
    <property type="entry name" value="ENDOPLASMIC RETICULUM JUNCTION FORMATION PROTEIN LUNAPARK"/>
    <property type="match status" value="1"/>
</dbReference>
<feature type="compositionally biased region" description="Low complexity" evidence="2">
    <location>
        <begin position="159"/>
        <end position="168"/>
    </location>
</feature>
<dbReference type="STRING" id="1229662.W3XEU0"/>
<feature type="compositionally biased region" description="Basic and acidic residues" evidence="2">
    <location>
        <begin position="348"/>
        <end position="359"/>
    </location>
</feature>
<comment type="function">
    <text evidence="1">Plays a role in determining ER morphology.</text>
</comment>
<keyword evidence="1" id="KW-0862">Zinc</keyword>
<dbReference type="RefSeq" id="XP_007829362.1">
    <property type="nucleotide sequence ID" value="XM_007831171.1"/>
</dbReference>
<dbReference type="GeneID" id="19267603"/>
<sequence length="372" mass="40938">MLYQGDDSSPASFEKSLSTLSKKIGATQLQLDKQRSSSRRVKFLGTLYLSIAYLIYAIVLLLVVGQKNLGPWDWTGLAGGPVVLYVYRTLSDAYFTFRVDKLEEKLKYQQTERAKIIQKLKDATKYDTTLELLEKYGGEKPKPKRTKSQQLGDGDEPGQKGQQKNKMGGPQGMSPGGRLNIPPPPTANIQRPPSAAGPPQTQQLQGPYPPPSRPQSSSNGPHDFSASFAPNAEEMPPSYHQYDFNTGPPTWYDRVLDLMMGEDETAPKNRIVLICQRCRLVNGQAPPGTKSLADVGQWKCMGCGTMNGEMDEGKKIIQDVLGQSQGDHVDEQSSAASEIDVESDTAESNERDAAKEVKAVRRSGRNKSQMVP</sequence>
<keyword evidence="1" id="KW-0479">Metal-binding</keyword>
<dbReference type="GO" id="GO:0071788">
    <property type="term" value="P:endoplasmic reticulum tubular network maintenance"/>
    <property type="evidence" value="ECO:0007669"/>
    <property type="project" value="UniProtKB-UniRule"/>
</dbReference>
<dbReference type="EMBL" id="KI912110">
    <property type="protein sequence ID" value="ETS84565.1"/>
    <property type="molecule type" value="Genomic_DNA"/>
</dbReference>
<feature type="transmembrane region" description="Helical" evidence="1">
    <location>
        <begin position="43"/>
        <end position="64"/>
    </location>
</feature>
<comment type="domain">
    <text evidence="1">The C4-type zinc finger motif is necessary both for its ER three-way tubular junction localization and formation.</text>
</comment>
<reference evidence="5" key="1">
    <citation type="journal article" date="2015" name="BMC Genomics">
        <title>Genomic and transcriptomic analysis of the endophytic fungus Pestalotiopsis fici reveals its lifestyle and high potential for synthesis of natural products.</title>
        <authorList>
            <person name="Wang X."/>
            <person name="Zhang X."/>
            <person name="Liu L."/>
            <person name="Xiang M."/>
            <person name="Wang W."/>
            <person name="Sun X."/>
            <person name="Che Y."/>
            <person name="Guo L."/>
            <person name="Liu G."/>
            <person name="Guo L."/>
            <person name="Wang C."/>
            <person name="Yin W.B."/>
            <person name="Stadler M."/>
            <person name="Zhang X."/>
            <person name="Liu X."/>
        </authorList>
    </citation>
    <scope>NUCLEOTIDE SEQUENCE [LARGE SCALE GENOMIC DNA]</scope>
    <source>
        <strain evidence="5">W106-1 / CGMCC3.15140</strain>
    </source>
</reference>
<keyword evidence="5" id="KW-1185">Reference proteome</keyword>
<evidence type="ECO:0000256" key="1">
    <source>
        <dbReference type="RuleBase" id="RU367073"/>
    </source>
</evidence>
<feature type="compositionally biased region" description="Polar residues" evidence="2">
    <location>
        <begin position="323"/>
        <end position="336"/>
    </location>
</feature>
<dbReference type="KEGG" id="pfy:PFICI_02590"/>
<keyword evidence="1" id="KW-0863">Zinc-finger</keyword>
<dbReference type="Proteomes" id="UP000030651">
    <property type="component" value="Unassembled WGS sequence"/>
</dbReference>
<keyword evidence="1" id="KW-0256">Endoplasmic reticulum</keyword>
<accession>W3XEU0</accession>
<dbReference type="InterPro" id="IPR019273">
    <property type="entry name" value="Lunapark_Znf"/>
</dbReference>
<protein>
    <recommendedName>
        <fullName evidence="1">Endoplasmic reticulum junction formation protein lunapark</fullName>
    </recommendedName>
</protein>
<evidence type="ECO:0000256" key="2">
    <source>
        <dbReference type="SAM" id="MobiDB-lite"/>
    </source>
</evidence>
<keyword evidence="1" id="KW-0812">Transmembrane</keyword>
<evidence type="ECO:0000313" key="4">
    <source>
        <dbReference type="EMBL" id="ETS84565.1"/>
    </source>
</evidence>
<dbReference type="InParanoid" id="W3XEU0"/>
<evidence type="ECO:0000313" key="5">
    <source>
        <dbReference type="Proteomes" id="UP000030651"/>
    </source>
</evidence>
<dbReference type="Pfam" id="PF10058">
    <property type="entry name" value="Zn_ribbon_10"/>
    <property type="match status" value="1"/>
</dbReference>
<feature type="region of interest" description="Disordered" evidence="2">
    <location>
        <begin position="134"/>
        <end position="242"/>
    </location>
</feature>
<dbReference type="OrthoDB" id="1725934at2759"/>
<evidence type="ECO:0000259" key="3">
    <source>
        <dbReference type="Pfam" id="PF10058"/>
    </source>
</evidence>
<dbReference type="HOGENOM" id="CLU_039522_1_0_1"/>